<dbReference type="InterPro" id="IPR034660">
    <property type="entry name" value="DinB/YfiT-like"/>
</dbReference>
<evidence type="ECO:0000313" key="1">
    <source>
        <dbReference type="EMBL" id="RFB05543.1"/>
    </source>
</evidence>
<dbReference type="OrthoDB" id="338237at2"/>
<dbReference type="Gene3D" id="1.20.120.450">
    <property type="entry name" value="dinb family like domain"/>
    <property type="match status" value="1"/>
</dbReference>
<dbReference type="PANTHER" id="PTHR36922:SF1">
    <property type="entry name" value="DUF1993 DOMAIN-CONTAINING PROTEIN"/>
    <property type="match status" value="1"/>
</dbReference>
<gene>
    <name evidence="1" type="ORF">DX908_09875</name>
</gene>
<dbReference type="EMBL" id="QUQO01000001">
    <property type="protein sequence ID" value="RFB05543.1"/>
    <property type="molecule type" value="Genomic_DNA"/>
</dbReference>
<reference evidence="1 2" key="1">
    <citation type="submission" date="2018-08" db="EMBL/GenBank/DDBJ databases">
        <title>Parvularcula sp. SM1705, isolated from surface water of the South Sea China.</title>
        <authorList>
            <person name="Sun L."/>
        </authorList>
    </citation>
    <scope>NUCLEOTIDE SEQUENCE [LARGE SCALE GENOMIC DNA]</scope>
    <source>
        <strain evidence="1 2">SM1705</strain>
    </source>
</reference>
<accession>A0A371RJB8</accession>
<dbReference type="PANTHER" id="PTHR36922">
    <property type="entry name" value="BLL2446 PROTEIN"/>
    <property type="match status" value="1"/>
</dbReference>
<keyword evidence="2" id="KW-1185">Reference proteome</keyword>
<dbReference type="AlphaFoldDB" id="A0A371RJB8"/>
<organism evidence="1 2">
    <name type="scientific">Parvularcula marina</name>
    <dbReference type="NCBI Taxonomy" id="2292771"/>
    <lineage>
        <taxon>Bacteria</taxon>
        <taxon>Pseudomonadati</taxon>
        <taxon>Pseudomonadota</taxon>
        <taxon>Alphaproteobacteria</taxon>
        <taxon>Parvularculales</taxon>
        <taxon>Parvularculaceae</taxon>
        <taxon>Parvularcula</taxon>
    </lineage>
</organism>
<comment type="caution">
    <text evidence="1">The sequence shown here is derived from an EMBL/GenBank/DDBJ whole genome shotgun (WGS) entry which is preliminary data.</text>
</comment>
<proteinExistence type="predicted"/>
<dbReference type="SUPFAM" id="SSF109854">
    <property type="entry name" value="DinB/YfiT-like putative metalloenzymes"/>
    <property type="match status" value="1"/>
</dbReference>
<name>A0A371RJB8_9PROT</name>
<dbReference type="InterPro" id="IPR018531">
    <property type="entry name" value="DUF1993"/>
</dbReference>
<dbReference type="InParanoid" id="A0A371RJB8"/>
<protein>
    <submittedName>
        <fullName evidence="1">DUF1993 domain-containing protein</fullName>
    </submittedName>
</protein>
<dbReference type="RefSeq" id="WP_116392176.1">
    <property type="nucleotide sequence ID" value="NZ_QUQO01000001.1"/>
</dbReference>
<dbReference type="Proteomes" id="UP000264589">
    <property type="component" value="Unassembled WGS sequence"/>
</dbReference>
<dbReference type="Pfam" id="PF09351">
    <property type="entry name" value="DUF1993"/>
    <property type="match status" value="1"/>
</dbReference>
<sequence length="176" mass="20133">MTVHKLMQACDIFDSRLQMLGNLMAKAQGQFAGEDRSLDDIMTARVAPDMLPFPYQIVFACNQPNGFAAWVMGEEAPETSAETMSWEELTAHITETRSRIEKCRAALDPSHLEKIKTINLPGEMYLELNGDDYLAEWLMPNFYFHVVTAYNLMRMKGLVIGKADYMQHLMPHVRQK</sequence>
<evidence type="ECO:0000313" key="2">
    <source>
        <dbReference type="Proteomes" id="UP000264589"/>
    </source>
</evidence>